<dbReference type="Proteomes" id="UP001176223">
    <property type="component" value="Unassembled WGS sequence"/>
</dbReference>
<dbReference type="SUPFAM" id="SSF48452">
    <property type="entry name" value="TPR-like"/>
    <property type="match status" value="1"/>
</dbReference>
<accession>A0ABT7I5R9</accession>
<name>A0ABT7I5R9_9BACT</name>
<dbReference type="InterPro" id="IPR011990">
    <property type="entry name" value="TPR-like_helical_dom_sf"/>
</dbReference>
<reference evidence="1" key="1">
    <citation type="submission" date="2022-08" db="EMBL/GenBank/DDBJ databases">
        <authorList>
            <person name="Wang H."/>
        </authorList>
    </citation>
    <scope>NUCLEOTIDE SEQUENCE</scope>
    <source>
        <strain evidence="1">XJK33-1</strain>
    </source>
</reference>
<keyword evidence="2" id="KW-1185">Reference proteome</keyword>
<gene>
    <name evidence="1" type="ORF">NYG95_06030</name>
</gene>
<proteinExistence type="predicted"/>
<evidence type="ECO:0000313" key="1">
    <source>
        <dbReference type="EMBL" id="MDL0147169.1"/>
    </source>
</evidence>
<comment type="caution">
    <text evidence="1">The sequence shown here is derived from an EMBL/GenBank/DDBJ whole genome shotgun (WGS) entry which is preliminary data.</text>
</comment>
<protein>
    <recommendedName>
        <fullName evidence="3">TPR repeat-containing protein</fullName>
    </recommendedName>
</protein>
<evidence type="ECO:0000313" key="2">
    <source>
        <dbReference type="Proteomes" id="UP001176223"/>
    </source>
</evidence>
<dbReference type="SUPFAM" id="SSF53756">
    <property type="entry name" value="UDP-Glycosyltransferase/glycogen phosphorylase"/>
    <property type="match status" value="1"/>
</dbReference>
<sequence length="564" mass="65978">MTQKDLFYISHNNHKEIYALSCDDYARALLACEEGNYEKAQVILEAIKKQSSYVLLLLLRVYGNLQDATPPPEKIQTIINKLLKQEHCYTFTLELTLALVAYGFYNEAENLFETLLKQEPYSKELWLNYALAHKYINDEKAVFIIERAYHHFLEYKQRLLEEEKNPSKEKEELLYALDDFLYMRLVVELAYLNFRLYHYDNALNLFKQVENYNARNSQFFLFYALTLEYTGYYDKAYKCYKRAISLSADIYTSFEFSKFCLRLGRFEEGFLYYEMRLHSASKFTFSQRHYDVAYAAFYGDKDFLRGKRVLVYCEQGFGDTIMFSRILRSLSKVAKEVIFCPQSALFSLFNTHIQTLQKQNKIQSNLKVFAQIPQDFDYAVPICSLYFFLGVYNAKTIAKLPSPLISVEKKTRMQRAKVGICFRTSTIPHTQSLFYRNIDLEFLLEAFDGLDVELVNFTLYQKGELELPANIKDVSFELNDWLATSEALREVDLLVSIDSAIAHLSLALGIPTLVLLGDCFDWRWGKIESPKSIFWQKAHFCRVNQEGPSGIKKQICKILNYKVP</sequence>
<evidence type="ECO:0008006" key="3">
    <source>
        <dbReference type="Google" id="ProtNLM"/>
    </source>
</evidence>
<dbReference type="Gene3D" id="3.40.50.2000">
    <property type="entry name" value="Glycogen Phosphorylase B"/>
    <property type="match status" value="1"/>
</dbReference>
<reference evidence="1" key="2">
    <citation type="journal article" date="2023" name="Microorganisms">
        <title>Isolation and Genomic Characteristics of Cat-Borne Campylobacter felis sp. nov. and Sheep-Borne Campylobacter ovis sp. nov.</title>
        <authorList>
            <person name="Wang H."/>
            <person name="Li Y."/>
            <person name="Gu Y."/>
            <person name="Zhou G."/>
            <person name="Chen X."/>
            <person name="Zhang X."/>
            <person name="Shao Z."/>
            <person name="Zhang J."/>
            <person name="Zhang M."/>
        </authorList>
    </citation>
    <scope>NUCLEOTIDE SEQUENCE</scope>
    <source>
        <strain evidence="1">XJK33-1</strain>
    </source>
</reference>
<organism evidence="1 2">
    <name type="scientific">Campylobacter felis</name>
    <dbReference type="NCBI Taxonomy" id="2974565"/>
    <lineage>
        <taxon>Bacteria</taxon>
        <taxon>Pseudomonadati</taxon>
        <taxon>Campylobacterota</taxon>
        <taxon>Epsilonproteobacteria</taxon>
        <taxon>Campylobacterales</taxon>
        <taxon>Campylobacteraceae</taxon>
        <taxon>Campylobacter</taxon>
    </lineage>
</organism>
<dbReference type="RefSeq" id="WP_289774140.1">
    <property type="nucleotide sequence ID" value="NZ_JANURU010000010.1"/>
</dbReference>
<dbReference type="Gene3D" id="1.25.40.10">
    <property type="entry name" value="Tetratricopeptide repeat domain"/>
    <property type="match status" value="2"/>
</dbReference>
<dbReference type="EMBL" id="JANURU010000010">
    <property type="protein sequence ID" value="MDL0147169.1"/>
    <property type="molecule type" value="Genomic_DNA"/>
</dbReference>